<evidence type="ECO:0000256" key="6">
    <source>
        <dbReference type="ARBA" id="ARBA00022741"/>
    </source>
</evidence>
<comment type="subcellular location">
    <subcellularLocation>
        <location evidence="1">Membrane</location>
        <topology evidence="1">Multi-pass membrane protein</topology>
    </subcellularLocation>
</comment>
<evidence type="ECO:0000256" key="9">
    <source>
        <dbReference type="ARBA" id="ARBA00023136"/>
    </source>
</evidence>
<dbReference type="InterPro" id="IPR026082">
    <property type="entry name" value="ABCA"/>
</dbReference>
<dbReference type="PROSITE" id="PS50893">
    <property type="entry name" value="ABC_TRANSPORTER_2"/>
    <property type="match status" value="1"/>
</dbReference>
<dbReference type="GO" id="GO:0140359">
    <property type="term" value="F:ABC-type transporter activity"/>
    <property type="evidence" value="ECO:0007669"/>
    <property type="project" value="InterPro"/>
</dbReference>
<dbReference type="Pfam" id="PF12698">
    <property type="entry name" value="ABC2_membrane_3"/>
    <property type="match status" value="1"/>
</dbReference>
<evidence type="ECO:0000256" key="4">
    <source>
        <dbReference type="ARBA" id="ARBA00022692"/>
    </source>
</evidence>
<keyword evidence="5" id="KW-0677">Repeat</keyword>
<name>A0A7S2EEV5_TRICV</name>
<protein>
    <recommendedName>
        <fullName evidence="11">ABC transporter domain-containing protein</fullName>
    </recommendedName>
</protein>
<dbReference type="Gene3D" id="3.40.50.300">
    <property type="entry name" value="P-loop containing nucleotide triphosphate hydrolases"/>
    <property type="match status" value="1"/>
</dbReference>
<evidence type="ECO:0000256" key="1">
    <source>
        <dbReference type="ARBA" id="ARBA00004141"/>
    </source>
</evidence>
<evidence type="ECO:0000259" key="11">
    <source>
        <dbReference type="PROSITE" id="PS50893"/>
    </source>
</evidence>
<dbReference type="GO" id="GO:0005319">
    <property type="term" value="F:lipid transporter activity"/>
    <property type="evidence" value="ECO:0007669"/>
    <property type="project" value="TreeGrafter"/>
</dbReference>
<evidence type="ECO:0000313" key="12">
    <source>
        <dbReference type="EMBL" id="CAD9331327.1"/>
    </source>
</evidence>
<dbReference type="Pfam" id="PF23321">
    <property type="entry name" value="R1_ABCA1"/>
    <property type="match status" value="1"/>
</dbReference>
<dbReference type="FunFam" id="3.40.50.300:FF:000335">
    <property type="entry name" value="ATP binding cassette subfamily A member 5"/>
    <property type="match status" value="1"/>
</dbReference>
<dbReference type="InterPro" id="IPR003593">
    <property type="entry name" value="AAA+_ATPase"/>
</dbReference>
<keyword evidence="4 10" id="KW-0812">Transmembrane</keyword>
<dbReference type="CDD" id="cd03263">
    <property type="entry name" value="ABC_subfamily_A"/>
    <property type="match status" value="1"/>
</dbReference>
<feature type="transmembrane region" description="Helical" evidence="10">
    <location>
        <begin position="458"/>
        <end position="480"/>
    </location>
</feature>
<feature type="transmembrane region" description="Helical" evidence="10">
    <location>
        <begin position="380"/>
        <end position="400"/>
    </location>
</feature>
<keyword evidence="9 10" id="KW-0472">Membrane</keyword>
<comment type="similarity">
    <text evidence="2">Belongs to the ABC transporter superfamily. ABCA family.</text>
</comment>
<sequence length="1084" mass="119251">MNASDRFVNMFDRLDSLVESKKIVTYGVSVTTLDEVFLMVARGDTGHEEVQDSVRKSTMNQNENGLVEEVPDNVSITSKSYKSLADMNETTVFNRHVQALFAKRAMNFKRDKKAWCCSTVCPSVFALIGFLMITFIPVARNMDPLTLTLDDNNPGVKPDERNPIPFNKAGGKYSCQPGSCISWPPSFDSNGTNEKYSYCGWEARINADGSTCSGFSCSAAECSISESGEIVDKITNYGTFLVEEDVSDVKESSEALYNSSSLFAASQYGALYFTHDPTSTIDEMGSTYNNKTVASCEKNSGNYTNPDQCASFSGVGYIVQTNHTAPHASLLYQSVGDEALIRAAKGDTMGRYKIIPTIHPLPITSVEDSYLKAEQAFTPWFLMVLSLPFITGAFATFIVAERQSKAKHLQTVAGVKPAAYWFSSYLWDIMNYQLPLWIIVILMFAFDVELFTTTERGVLGGTIMSLFLFGPAAAGFTYCFSFLFKSPSLCNLSVIVFNFLIGMAGPLVTFILRLIGTDPTLENAQKFVNIAIAVEWVLRFFPMFNMSKALFYIINIQILVGLTGNSDLSVWSSDVCLIEVLYLAAQSILYILLAIQIDKWSTKPKAVQMWRQFVDVITCGYLRRHASRLFGKGSRHNEREVVLADSPDDEDVAAEKQRVLDGEADSDPIVLKELSKQYANGKLAVNGLSFGIPSGTCFGLLGINGAGKTTTMAMLTAEFPPSKGDAVLAGYSVKNEPEQTRKRIGYCPQFDAHFMNMTGKEHVELYASIKGVPKEVIKDAVSAKLAEVGLSEFDSQRLSAGYSGGMKRKLSVACATIGQPQIVFLDEPSTGMDPVARRDLWKVISRMVVGGPDEDPLDKTSLILTTHSMEECEALCPLIGIMAGGRLRCLGSAQRLKSRFGEGFQVETKCKGVTPEDSDYQSILSQLQQELGKSPDGDEEITSIFIKLDQVLEAVKALTGDEFLSSMITEDDPIGYVIHKEASSDVGINLNELAAFCVEELRVKAVIDFFGGTYPGSVLRERQDNKVRYEVGSVGLKISSLFSTIEENKSKLQLSDYGVSQTSLEQVFNMFAAEAEERKQNTVD</sequence>
<dbReference type="Pfam" id="PF00005">
    <property type="entry name" value="ABC_tran"/>
    <property type="match status" value="1"/>
</dbReference>
<dbReference type="AlphaFoldDB" id="A0A7S2EEV5"/>
<organism evidence="12">
    <name type="scientific">Trieres chinensis</name>
    <name type="common">Marine centric diatom</name>
    <name type="synonym">Odontella sinensis</name>
    <dbReference type="NCBI Taxonomy" id="1514140"/>
    <lineage>
        <taxon>Eukaryota</taxon>
        <taxon>Sar</taxon>
        <taxon>Stramenopiles</taxon>
        <taxon>Ochrophyta</taxon>
        <taxon>Bacillariophyta</taxon>
        <taxon>Mediophyceae</taxon>
        <taxon>Biddulphiophycidae</taxon>
        <taxon>Eupodiscales</taxon>
        <taxon>Parodontellaceae</taxon>
        <taxon>Trieres</taxon>
    </lineage>
</organism>
<dbReference type="GO" id="GO:0005524">
    <property type="term" value="F:ATP binding"/>
    <property type="evidence" value="ECO:0007669"/>
    <property type="project" value="UniProtKB-KW"/>
</dbReference>
<evidence type="ECO:0000256" key="2">
    <source>
        <dbReference type="ARBA" id="ARBA00008869"/>
    </source>
</evidence>
<keyword evidence="7" id="KW-0067">ATP-binding</keyword>
<dbReference type="InterPro" id="IPR003439">
    <property type="entry name" value="ABC_transporter-like_ATP-bd"/>
</dbReference>
<dbReference type="InterPro" id="IPR027417">
    <property type="entry name" value="P-loop_NTPase"/>
</dbReference>
<reference evidence="12" key="1">
    <citation type="submission" date="2021-01" db="EMBL/GenBank/DDBJ databases">
        <authorList>
            <person name="Corre E."/>
            <person name="Pelletier E."/>
            <person name="Niang G."/>
            <person name="Scheremetjew M."/>
            <person name="Finn R."/>
            <person name="Kale V."/>
            <person name="Holt S."/>
            <person name="Cochrane G."/>
            <person name="Meng A."/>
            <person name="Brown T."/>
            <person name="Cohen L."/>
        </authorList>
    </citation>
    <scope>NUCLEOTIDE SEQUENCE</scope>
    <source>
        <strain evidence="12">Grunow 1884</strain>
    </source>
</reference>
<gene>
    <name evidence="12" type="ORF">OSIN01602_LOCUS6061</name>
</gene>
<accession>A0A7S2EEV5</accession>
<evidence type="ECO:0000256" key="3">
    <source>
        <dbReference type="ARBA" id="ARBA00022448"/>
    </source>
</evidence>
<feature type="transmembrane region" description="Helical" evidence="10">
    <location>
        <begin position="549"/>
        <end position="571"/>
    </location>
</feature>
<feature type="transmembrane region" description="Helical" evidence="10">
    <location>
        <begin position="425"/>
        <end position="446"/>
    </location>
</feature>
<evidence type="ECO:0000256" key="10">
    <source>
        <dbReference type="SAM" id="Phobius"/>
    </source>
</evidence>
<evidence type="ECO:0000256" key="8">
    <source>
        <dbReference type="ARBA" id="ARBA00022989"/>
    </source>
</evidence>
<dbReference type="PROSITE" id="PS00211">
    <property type="entry name" value="ABC_TRANSPORTER_1"/>
    <property type="match status" value="1"/>
</dbReference>
<evidence type="ECO:0000256" key="7">
    <source>
        <dbReference type="ARBA" id="ARBA00022840"/>
    </source>
</evidence>
<dbReference type="SMART" id="SM00382">
    <property type="entry name" value="AAA"/>
    <property type="match status" value="1"/>
</dbReference>
<dbReference type="PANTHER" id="PTHR19229">
    <property type="entry name" value="ATP-BINDING CASSETTE TRANSPORTER SUBFAMILY A ABCA"/>
    <property type="match status" value="1"/>
</dbReference>
<feature type="transmembrane region" description="Helical" evidence="10">
    <location>
        <begin position="114"/>
        <end position="136"/>
    </location>
</feature>
<feature type="transmembrane region" description="Helical" evidence="10">
    <location>
        <begin position="577"/>
        <end position="595"/>
    </location>
</feature>
<evidence type="ECO:0000256" key="5">
    <source>
        <dbReference type="ARBA" id="ARBA00022737"/>
    </source>
</evidence>
<dbReference type="GO" id="GO:0016887">
    <property type="term" value="F:ATP hydrolysis activity"/>
    <property type="evidence" value="ECO:0007669"/>
    <property type="project" value="InterPro"/>
</dbReference>
<keyword evidence="8 10" id="KW-1133">Transmembrane helix</keyword>
<feature type="transmembrane region" description="Helical" evidence="10">
    <location>
        <begin position="492"/>
        <end position="512"/>
    </location>
</feature>
<proteinExistence type="inferred from homology"/>
<keyword evidence="6" id="KW-0547">Nucleotide-binding</keyword>
<dbReference type="EMBL" id="HBGO01010847">
    <property type="protein sequence ID" value="CAD9331327.1"/>
    <property type="molecule type" value="Transcribed_RNA"/>
</dbReference>
<dbReference type="InterPro" id="IPR017871">
    <property type="entry name" value="ABC_transporter-like_CS"/>
</dbReference>
<keyword evidence="3" id="KW-0813">Transport</keyword>
<dbReference type="SUPFAM" id="SSF52540">
    <property type="entry name" value="P-loop containing nucleoside triphosphate hydrolases"/>
    <property type="match status" value="1"/>
</dbReference>
<feature type="domain" description="ABC transporter" evidence="11">
    <location>
        <begin position="669"/>
        <end position="909"/>
    </location>
</feature>
<dbReference type="PANTHER" id="PTHR19229:SF36">
    <property type="entry name" value="ATP-BINDING CASSETTE SUB-FAMILY A MEMBER 2"/>
    <property type="match status" value="1"/>
</dbReference>
<dbReference type="GO" id="GO:0016020">
    <property type="term" value="C:membrane"/>
    <property type="evidence" value="ECO:0007669"/>
    <property type="project" value="UniProtKB-SubCell"/>
</dbReference>
<dbReference type="InterPro" id="IPR056264">
    <property type="entry name" value="R2_ABCA1-4-like"/>
</dbReference>
<dbReference type="InterPro" id="IPR013525">
    <property type="entry name" value="ABC2_TM"/>
</dbReference>